<evidence type="ECO:0000259" key="1">
    <source>
        <dbReference type="Pfam" id="PF09836"/>
    </source>
</evidence>
<sequence>MSFIDTQQAFMAHIRDPEHQPAPSGIEARRLKIYQELFFNNIEGFVSSAFPVLKSLYSTSAWLDLVRQFFVKHHCQSPYFLEISKEFLQFLQSEYEPTAADPAFMLELAHYEWLELDVATTVESSGECSLDADGLLQSDIHLASTARIAHYQYPVHQISDTFRPAKVEGQTYSFALYRDDEDEVQFIALNPMTALMLSVIESNNGLQLVDLVGDIANQVTQFSHEQLYQGAQHTLSEFANLGIIKAKNL</sequence>
<reference evidence="4" key="1">
    <citation type="journal article" date="2019" name="Genome Announc.">
        <title>Draft Genome Sequence of Pseudoalteromonas piscicida Strain 36Y ROTHPW, an Hypersaline Seawater Isolate from the South Coast of Sonora, Mexico.</title>
        <authorList>
            <person name="Sanchez-Diaz R."/>
            <person name="Molina-Garza Z.J."/>
            <person name="Cruz-Suarez L.E."/>
            <person name="Selvin J."/>
            <person name="Kiran G.S."/>
            <person name="Ibarra-Gamez J.C."/>
            <person name="Gomez-Gil B."/>
            <person name="Galaviz-Silva L."/>
        </authorList>
    </citation>
    <scope>NUCLEOTIDE SEQUENCE [LARGE SCALE GENOMIC DNA]</scope>
    <source>
        <strain evidence="4">36Y_RITHPW</strain>
    </source>
</reference>
<dbReference type="Gene3D" id="3.90.930.50">
    <property type="match status" value="1"/>
</dbReference>
<feature type="domain" description="NGO1945-like C-terminal" evidence="2">
    <location>
        <begin position="145"/>
        <end position="238"/>
    </location>
</feature>
<dbReference type="AlphaFoldDB" id="A0A2A5JR00"/>
<evidence type="ECO:0000313" key="4">
    <source>
        <dbReference type="Proteomes" id="UP000228621"/>
    </source>
</evidence>
<gene>
    <name evidence="3" type="ORF">CEX98_10365</name>
</gene>
<dbReference type="InterPro" id="IPR054098">
    <property type="entry name" value="NGO1945-like_C"/>
</dbReference>
<evidence type="ECO:0000313" key="3">
    <source>
        <dbReference type="EMBL" id="PCK31892.1"/>
    </source>
</evidence>
<proteinExistence type="predicted"/>
<dbReference type="Proteomes" id="UP000228621">
    <property type="component" value="Unassembled WGS sequence"/>
</dbReference>
<comment type="caution">
    <text evidence="3">The sequence shown here is derived from an EMBL/GenBank/DDBJ whole genome shotgun (WGS) entry which is preliminary data.</text>
</comment>
<dbReference type="Pfam" id="PF09836">
    <property type="entry name" value="DUF2063"/>
    <property type="match status" value="1"/>
</dbReference>
<dbReference type="EMBL" id="NKHF01000043">
    <property type="protein sequence ID" value="PCK31892.1"/>
    <property type="molecule type" value="Genomic_DNA"/>
</dbReference>
<organism evidence="3 4">
    <name type="scientific">Pseudoalteromonas piscicida</name>
    <dbReference type="NCBI Taxonomy" id="43662"/>
    <lineage>
        <taxon>Bacteria</taxon>
        <taxon>Pseudomonadati</taxon>
        <taxon>Pseudomonadota</taxon>
        <taxon>Gammaproteobacteria</taxon>
        <taxon>Alteromonadales</taxon>
        <taxon>Pseudoalteromonadaceae</taxon>
        <taxon>Pseudoalteromonas</taxon>
    </lineage>
</organism>
<evidence type="ECO:0000259" key="2">
    <source>
        <dbReference type="Pfam" id="PF22106"/>
    </source>
</evidence>
<keyword evidence="4" id="KW-1185">Reference proteome</keyword>
<dbReference type="InterPro" id="IPR018640">
    <property type="entry name" value="DUF2063"/>
</dbReference>
<dbReference type="OrthoDB" id="4146344at2"/>
<dbReference type="Gene3D" id="1.10.150.690">
    <property type="entry name" value="DUF2063"/>
    <property type="match status" value="1"/>
</dbReference>
<dbReference type="InterPro" id="IPR044922">
    <property type="entry name" value="DUF2063_N_sf"/>
</dbReference>
<protein>
    <submittedName>
        <fullName evidence="3">DUF2063 domain-containing protein</fullName>
    </submittedName>
</protein>
<dbReference type="Pfam" id="PF22106">
    <property type="entry name" value="NGO1945_C"/>
    <property type="match status" value="1"/>
</dbReference>
<accession>A0A2A5JR00</accession>
<feature type="domain" description="Putative DNA-binding" evidence="1">
    <location>
        <begin position="6"/>
        <end position="91"/>
    </location>
</feature>
<name>A0A2A5JR00_PSEO7</name>
<dbReference type="RefSeq" id="WP_099642001.1">
    <property type="nucleotide sequence ID" value="NZ_NKHF01000043.1"/>
</dbReference>